<evidence type="ECO:0000313" key="2">
    <source>
        <dbReference type="Proteomes" id="UP000644010"/>
    </source>
</evidence>
<accession>A0ABR7EA71</accession>
<keyword evidence="2" id="KW-1185">Reference proteome</keyword>
<name>A0ABR7EA71_9BACT</name>
<evidence type="ECO:0000313" key="1">
    <source>
        <dbReference type="EMBL" id="MBC5646662.1"/>
    </source>
</evidence>
<proteinExistence type="predicted"/>
<comment type="caution">
    <text evidence="1">The sequence shown here is derived from an EMBL/GenBank/DDBJ whole genome shotgun (WGS) entry which is preliminary data.</text>
</comment>
<organism evidence="1 2">
    <name type="scientific">Parabacteroides segnis</name>
    <dbReference type="NCBI Taxonomy" id="2763058"/>
    <lineage>
        <taxon>Bacteria</taxon>
        <taxon>Pseudomonadati</taxon>
        <taxon>Bacteroidota</taxon>
        <taxon>Bacteroidia</taxon>
        <taxon>Bacteroidales</taxon>
        <taxon>Tannerellaceae</taxon>
        <taxon>Parabacteroides</taxon>
    </lineage>
</organism>
<gene>
    <name evidence="1" type="ORF">H8S77_27815</name>
</gene>
<sequence>MPDTLAGGGGLLIGRAVGHVGGDITCHFDETYLVGRCLPVANRRHVGRYVIHLRHDITLRTGMQDADTFQQETAFRVVVRHALHVCLVGDVDTCRQAFDRQVERFLFFLVQADGGRTVHDESVVVARSVIASAERHRSREGTDRYAVQQSLPGNDLGVVVVFGQVGDGDDVGLVACAGGQVYRGGVALRRVGGIDSLQLHFVREVFAGLSGFGGFIHLHAFGIGMHEESQAVDAFLVVGGIVQQAAYCTGFHTRLYGSRQARHPFGQRVTAPADLLHITTRQGGECEEQKDGKMFYSSLFHILLCLVVEKQGY</sequence>
<reference evidence="1 2" key="1">
    <citation type="submission" date="2020-08" db="EMBL/GenBank/DDBJ databases">
        <title>Genome public.</title>
        <authorList>
            <person name="Liu C."/>
            <person name="Sun Q."/>
        </authorList>
    </citation>
    <scope>NUCLEOTIDE SEQUENCE [LARGE SCALE GENOMIC DNA]</scope>
    <source>
        <strain evidence="1 2">BX2</strain>
    </source>
</reference>
<dbReference type="Proteomes" id="UP000644010">
    <property type="component" value="Unassembled WGS sequence"/>
</dbReference>
<dbReference type="RefSeq" id="WP_186962077.1">
    <property type="nucleotide sequence ID" value="NZ_JACOOI010000075.1"/>
</dbReference>
<dbReference type="EMBL" id="JACOOI010000075">
    <property type="protein sequence ID" value="MBC5646662.1"/>
    <property type="molecule type" value="Genomic_DNA"/>
</dbReference>
<protein>
    <submittedName>
        <fullName evidence="1">Uncharacterized protein</fullName>
    </submittedName>
</protein>